<dbReference type="Gene3D" id="2.10.25.10">
    <property type="entry name" value="Laminin"/>
    <property type="match status" value="5"/>
</dbReference>
<dbReference type="SMART" id="SM00135">
    <property type="entry name" value="LY"/>
    <property type="match status" value="7"/>
</dbReference>
<dbReference type="PROSITE" id="PS51120">
    <property type="entry name" value="LDLRB"/>
    <property type="match status" value="4"/>
</dbReference>
<dbReference type="PANTHER" id="PTHR46513:SF5">
    <property type="entry name" value="PRO-EPIDERMAL GROWTH FACTOR"/>
    <property type="match status" value="1"/>
</dbReference>
<dbReference type="Pfam" id="PF12947">
    <property type="entry name" value="EGF_3"/>
    <property type="match status" value="1"/>
</dbReference>
<dbReference type="Pfam" id="PF14670">
    <property type="entry name" value="FXa_inhibition"/>
    <property type="match status" value="1"/>
</dbReference>
<name>A0A3Q3VS47_MOLML</name>
<evidence type="ECO:0000256" key="8">
    <source>
        <dbReference type="SAM" id="Phobius"/>
    </source>
</evidence>
<dbReference type="PROSITE" id="PS01186">
    <property type="entry name" value="EGF_2"/>
    <property type="match status" value="3"/>
</dbReference>
<feature type="chain" id="PRO_5018533634" description="EGF-like domain-containing protein" evidence="9">
    <location>
        <begin position="23"/>
        <end position="1016"/>
    </location>
</feature>
<keyword evidence="2 9" id="KW-0732">Signal</keyword>
<feature type="signal peptide" evidence="9">
    <location>
        <begin position="1"/>
        <end position="22"/>
    </location>
</feature>
<dbReference type="InterPro" id="IPR050778">
    <property type="entry name" value="Cueball_EGF_LRP_Nidogen"/>
</dbReference>
<dbReference type="InterPro" id="IPR024731">
    <property type="entry name" value="NELL2-like_EGF"/>
</dbReference>
<feature type="repeat" description="LDL-receptor class B" evidence="7">
    <location>
        <begin position="557"/>
        <end position="600"/>
    </location>
</feature>
<dbReference type="Ensembl" id="ENSMMOT00000005310.1">
    <property type="protein sequence ID" value="ENSMMOP00000005216.1"/>
    <property type="gene ID" value="ENSMMOG00000004149.1"/>
</dbReference>
<dbReference type="PROSITE" id="PS50026">
    <property type="entry name" value="EGF_3"/>
    <property type="match status" value="2"/>
</dbReference>
<evidence type="ECO:0000256" key="3">
    <source>
        <dbReference type="ARBA" id="ARBA00022737"/>
    </source>
</evidence>
<dbReference type="PROSITE" id="PS00010">
    <property type="entry name" value="ASX_HYDROXYL"/>
    <property type="match status" value="1"/>
</dbReference>
<protein>
    <recommendedName>
        <fullName evidence="10">EGF-like domain-containing protein</fullName>
    </recommendedName>
</protein>
<dbReference type="OMA" id="FICHEEF"/>
<dbReference type="PROSITE" id="PS00022">
    <property type="entry name" value="EGF_1"/>
    <property type="match status" value="1"/>
</dbReference>
<dbReference type="AlphaFoldDB" id="A0A3Q3VS47"/>
<evidence type="ECO:0000313" key="12">
    <source>
        <dbReference type="Proteomes" id="UP000261620"/>
    </source>
</evidence>
<feature type="domain" description="EGF-like" evidence="10">
    <location>
        <begin position="735"/>
        <end position="773"/>
    </location>
</feature>
<dbReference type="GO" id="GO:0005509">
    <property type="term" value="F:calcium ion binding"/>
    <property type="evidence" value="ECO:0007669"/>
    <property type="project" value="InterPro"/>
</dbReference>
<dbReference type="FunFam" id="2.120.10.30:FF:000036">
    <property type="entry name" value="Pro-epidermal growth factor"/>
    <property type="match status" value="1"/>
</dbReference>
<dbReference type="SMART" id="SM00179">
    <property type="entry name" value="EGF_CA"/>
    <property type="match status" value="4"/>
</dbReference>
<feature type="domain" description="EGF-like" evidence="10">
    <location>
        <begin position="805"/>
        <end position="846"/>
    </location>
</feature>
<dbReference type="InterPro" id="IPR000152">
    <property type="entry name" value="EGF-type_Asp/Asn_hydroxyl_site"/>
</dbReference>
<feature type="disulfide bond" evidence="6">
    <location>
        <begin position="836"/>
        <end position="845"/>
    </location>
</feature>
<reference evidence="11" key="2">
    <citation type="submission" date="2025-09" db="UniProtKB">
        <authorList>
            <consortium name="Ensembl"/>
        </authorList>
    </citation>
    <scope>IDENTIFICATION</scope>
</reference>
<keyword evidence="5" id="KW-0325">Glycoprotein</keyword>
<dbReference type="STRING" id="94237.ENSMMOP00000005216"/>
<feature type="repeat" description="LDL-receptor class B" evidence="7">
    <location>
        <begin position="490"/>
        <end position="532"/>
    </location>
</feature>
<keyword evidence="3" id="KW-0677">Repeat</keyword>
<dbReference type="SMART" id="SM00181">
    <property type="entry name" value="EGF"/>
    <property type="match status" value="7"/>
</dbReference>
<dbReference type="InterPro" id="IPR000033">
    <property type="entry name" value="LDLR_classB_rpt"/>
</dbReference>
<evidence type="ECO:0000259" key="10">
    <source>
        <dbReference type="PROSITE" id="PS50026"/>
    </source>
</evidence>
<keyword evidence="8" id="KW-0472">Membrane</keyword>
<evidence type="ECO:0000256" key="4">
    <source>
        <dbReference type="ARBA" id="ARBA00023157"/>
    </source>
</evidence>
<evidence type="ECO:0000256" key="7">
    <source>
        <dbReference type="PROSITE-ProRule" id="PRU00461"/>
    </source>
</evidence>
<sequence>MLASTITAVLIYLVVKNSGTLALSTACWDEQLSGAGRNSSCIGKYPFLIFGHGKAIHRMDLDGKNQRRLVAGVGSSILIDFHFKEERVYWADKHTGVIFKAPVRKLYSSDKHISGLAVDWIWNSVYWTSGEKGKIKKMDINGKNARTILRHLTHPSSITIDPINRFLFWLSGETSSSIQRSDVTGQRKTTLIKIATKQLKTLSIDREEKRLFWVQFGPQGESAVSSSCSLLIFYLFLPGIFQYSDQDKSLFTVLSHWGYHVNLKPMAKPPIDIKVVHFLSQPMADTPSSIPACDKQSGNCANVCSSLAEEGTCECSEGFALDRQGTHCEDVNECALWNHGCSLGCENIPGSYFCTCPKGYALLPDRKTCQEIIPCKGNITKCSHGCLKTDEGDVCVCPEGSLLQEDGKACSGCSSTDKGGCSQLCTPVTPTRWQCGCLPGYELHHDGKRCIAPGESYPNIHLFLCLPMFIVSFVCLLIKEFLSIFSVRILKVYYASTSHKTIERVNINGGSREVLVSVGLDSPEGLAIDWVHRKMYWADKSKGLEKPRGIAVHPLKKLLFWTDIGAKPVVERASLEGKNLAVIASTNLVSPTGLAIDFTEDRLFWCDQRRGTVETAALDGSDRQVLLENQVGRPFDLAVFEDRLWISDQEHQQLSSVHKRTGRRLQHIHGNMLQPASIVVVHPLAKPGADICLHMNGGCAQVCESELGFAHCSCLPRYILSADRKSCLLADALNRTQECYSLHCDINAQCLLNAGSPTCLCLEGFTGDGLLCAGEYFCSCLETSLPSVPTTSPADDTSKYHNINSVERCPSSHESYCLYQGVCLYFPEMESYACNCVSGYMGERCQFSDLEWWELQQSEEEKRRNVVIAACMLVVISLLSIAACVTYWFVFQTQSMHLCNVIFLELKNYFGHSLPISLLQSSCPRSIDDAFLLSTESNALVMLAPIQPTTISTNPSVHFYFCVCLKVDWEFLIEEAIASLFQGAGRKQSTLTQRPSGATSILIFQAGHTYLYIGLY</sequence>
<dbReference type="SUPFAM" id="SSF63825">
    <property type="entry name" value="YWTD domain"/>
    <property type="match status" value="2"/>
</dbReference>
<evidence type="ECO:0000256" key="9">
    <source>
        <dbReference type="SAM" id="SignalP"/>
    </source>
</evidence>
<keyword evidence="1 6" id="KW-0245">EGF-like domain</keyword>
<evidence type="ECO:0000256" key="5">
    <source>
        <dbReference type="ARBA" id="ARBA00023180"/>
    </source>
</evidence>
<dbReference type="InterPro" id="IPR001881">
    <property type="entry name" value="EGF-like_Ca-bd_dom"/>
</dbReference>
<keyword evidence="12" id="KW-1185">Reference proteome</keyword>
<evidence type="ECO:0000256" key="2">
    <source>
        <dbReference type="ARBA" id="ARBA00022729"/>
    </source>
</evidence>
<evidence type="ECO:0000256" key="1">
    <source>
        <dbReference type="ARBA" id="ARBA00022536"/>
    </source>
</evidence>
<proteinExistence type="predicted"/>
<evidence type="ECO:0000256" key="6">
    <source>
        <dbReference type="PROSITE-ProRule" id="PRU00076"/>
    </source>
</evidence>
<dbReference type="SUPFAM" id="SSF57196">
    <property type="entry name" value="EGF/Laminin"/>
    <property type="match status" value="5"/>
</dbReference>
<dbReference type="PROSITE" id="PS01187">
    <property type="entry name" value="EGF_CA"/>
    <property type="match status" value="1"/>
</dbReference>
<feature type="transmembrane region" description="Helical" evidence="8">
    <location>
        <begin position="866"/>
        <end position="890"/>
    </location>
</feature>
<keyword evidence="8" id="KW-0812">Transmembrane</keyword>
<accession>A0A3Q3VS47</accession>
<dbReference type="Gene3D" id="2.120.10.30">
    <property type="entry name" value="TolB, C-terminal domain"/>
    <property type="match status" value="2"/>
</dbReference>
<dbReference type="FunFam" id="2.10.25.10:FF:000010">
    <property type="entry name" value="Pro-epidermal growth factor"/>
    <property type="match status" value="1"/>
</dbReference>
<organism evidence="11 12">
    <name type="scientific">Mola mola</name>
    <name type="common">Ocean sunfish</name>
    <name type="synonym">Tetraodon mola</name>
    <dbReference type="NCBI Taxonomy" id="94237"/>
    <lineage>
        <taxon>Eukaryota</taxon>
        <taxon>Metazoa</taxon>
        <taxon>Chordata</taxon>
        <taxon>Craniata</taxon>
        <taxon>Vertebrata</taxon>
        <taxon>Euteleostomi</taxon>
        <taxon>Actinopterygii</taxon>
        <taxon>Neopterygii</taxon>
        <taxon>Teleostei</taxon>
        <taxon>Neoteleostei</taxon>
        <taxon>Acanthomorphata</taxon>
        <taxon>Eupercaria</taxon>
        <taxon>Tetraodontiformes</taxon>
        <taxon>Molidae</taxon>
        <taxon>Mola</taxon>
    </lineage>
</organism>
<feature type="repeat" description="LDL-receptor class B" evidence="7">
    <location>
        <begin position="123"/>
        <end position="164"/>
    </location>
</feature>
<dbReference type="InterPro" id="IPR000742">
    <property type="entry name" value="EGF"/>
</dbReference>
<dbReference type="Pfam" id="PF00058">
    <property type="entry name" value="Ldl_recept_b"/>
    <property type="match status" value="3"/>
</dbReference>
<comment type="caution">
    <text evidence="6">Lacks conserved residue(s) required for the propagation of feature annotation.</text>
</comment>
<dbReference type="CDD" id="cd00053">
    <property type="entry name" value="EGF"/>
    <property type="match status" value="1"/>
</dbReference>
<keyword evidence="8" id="KW-1133">Transmembrane helix</keyword>
<dbReference type="FunFam" id="2.120.10.30:FF:000241">
    <property type="entry name" value="Low-density lipoprotein receptor-related protein 6"/>
    <property type="match status" value="1"/>
</dbReference>
<keyword evidence="4 6" id="KW-1015">Disulfide bond</keyword>
<dbReference type="FunFam" id="2.10.25.10:FF:000219">
    <property type="entry name" value="Pro-epidermal growth factor"/>
    <property type="match status" value="1"/>
</dbReference>
<reference evidence="11" key="1">
    <citation type="submission" date="2025-08" db="UniProtKB">
        <authorList>
            <consortium name="Ensembl"/>
        </authorList>
    </citation>
    <scope>IDENTIFICATION</scope>
</reference>
<dbReference type="Proteomes" id="UP000261620">
    <property type="component" value="Unplaced"/>
</dbReference>
<feature type="repeat" description="LDL-receptor class B" evidence="7">
    <location>
        <begin position="601"/>
        <end position="643"/>
    </location>
</feature>
<dbReference type="InterPro" id="IPR011042">
    <property type="entry name" value="6-blade_b-propeller_TolB-like"/>
</dbReference>
<dbReference type="InterPro" id="IPR018097">
    <property type="entry name" value="EGF_Ca-bd_CS"/>
</dbReference>
<dbReference type="PANTHER" id="PTHR46513">
    <property type="entry name" value="VITELLOGENIN RECEPTOR-LIKE PROTEIN-RELATED-RELATED"/>
    <property type="match status" value="1"/>
</dbReference>
<evidence type="ECO:0000313" key="11">
    <source>
        <dbReference type="Ensembl" id="ENSMMOP00000005216.1"/>
    </source>
</evidence>
<feature type="disulfide bond" evidence="6">
    <location>
        <begin position="817"/>
        <end position="834"/>
    </location>
</feature>